<protein>
    <submittedName>
        <fullName evidence="1">Formate dehydrogenase delta subunit</fullName>
    </submittedName>
</protein>
<dbReference type="Proteomes" id="UP000190092">
    <property type="component" value="Unassembled WGS sequence"/>
</dbReference>
<organism evidence="1 2">
    <name type="scientific">Enhydrobacter aerosaccus</name>
    <dbReference type="NCBI Taxonomy" id="225324"/>
    <lineage>
        <taxon>Bacteria</taxon>
        <taxon>Pseudomonadati</taxon>
        <taxon>Pseudomonadota</taxon>
        <taxon>Alphaproteobacteria</taxon>
        <taxon>Hyphomicrobiales</taxon>
        <taxon>Enhydrobacter</taxon>
    </lineage>
</organism>
<evidence type="ECO:0000313" key="1">
    <source>
        <dbReference type="EMBL" id="SJZ93122.1"/>
    </source>
</evidence>
<keyword evidence="2" id="KW-1185">Reference proteome</keyword>
<dbReference type="AlphaFoldDB" id="A0A1T4PNL1"/>
<sequence>MSGDKLVMMANQIGKFFVPQRGIDPVAAIADHLRKFWDPRMRAAIVAHLEQGGADLDDPVRQAVRRLKEAEARS</sequence>
<reference evidence="2" key="1">
    <citation type="submission" date="2017-02" db="EMBL/GenBank/DDBJ databases">
        <authorList>
            <person name="Varghese N."/>
            <person name="Submissions S."/>
        </authorList>
    </citation>
    <scope>NUCLEOTIDE SEQUENCE [LARGE SCALE GENOMIC DNA]</scope>
    <source>
        <strain evidence="2">ATCC 27094</strain>
    </source>
</reference>
<dbReference type="Pfam" id="PF11390">
    <property type="entry name" value="FdsD"/>
    <property type="match status" value="1"/>
</dbReference>
<evidence type="ECO:0000313" key="2">
    <source>
        <dbReference type="Proteomes" id="UP000190092"/>
    </source>
</evidence>
<dbReference type="STRING" id="225324.SAMN02745126_02927"/>
<dbReference type="RefSeq" id="WP_231714807.1">
    <property type="nucleotide sequence ID" value="NZ_FUWJ01000002.1"/>
</dbReference>
<dbReference type="InterPro" id="IPR021074">
    <property type="entry name" value="Formate_DH_dsu"/>
</dbReference>
<accession>A0A1T4PNL1</accession>
<gene>
    <name evidence="1" type="ORF">SAMN02745126_02927</name>
</gene>
<name>A0A1T4PNL1_9HYPH</name>
<dbReference type="EMBL" id="FUWJ01000002">
    <property type="protein sequence ID" value="SJZ93122.1"/>
    <property type="molecule type" value="Genomic_DNA"/>
</dbReference>
<proteinExistence type="predicted"/>